<sequence>MKQIEDEFKYIAQLHKPLKVASVQKASVPHTPVLESATVAEAFNDEELVCVRPTDEWATILKHEPWVLVGLDKKMFETRVMFLRTLFQDAHIPVLRSCLVRAAGNVSKAAAVCCYLVPEILGVKDKVVFTVVEGSEQDIELQQRLTRIKDLVGKEGDEKMKMRTSDLISKPK</sequence>
<organism evidence="1 2">
    <name type="scientific">Aduncisulcus paluster</name>
    <dbReference type="NCBI Taxonomy" id="2918883"/>
    <lineage>
        <taxon>Eukaryota</taxon>
        <taxon>Metamonada</taxon>
        <taxon>Carpediemonas-like organisms</taxon>
        <taxon>Aduncisulcus</taxon>
    </lineage>
</organism>
<proteinExistence type="predicted"/>
<name>A0ABQ5L194_9EUKA</name>
<accession>A0ABQ5L194</accession>
<evidence type="ECO:0000313" key="1">
    <source>
        <dbReference type="EMBL" id="GKT37105.1"/>
    </source>
</evidence>
<protein>
    <submittedName>
        <fullName evidence="1">Uncharacterized protein</fullName>
    </submittedName>
</protein>
<dbReference type="EMBL" id="BQXS01011386">
    <property type="protein sequence ID" value="GKT37105.1"/>
    <property type="molecule type" value="Genomic_DNA"/>
</dbReference>
<dbReference type="Proteomes" id="UP001057375">
    <property type="component" value="Unassembled WGS sequence"/>
</dbReference>
<comment type="caution">
    <text evidence="1">The sequence shown here is derived from an EMBL/GenBank/DDBJ whole genome shotgun (WGS) entry which is preliminary data.</text>
</comment>
<reference evidence="1" key="1">
    <citation type="submission" date="2022-03" db="EMBL/GenBank/DDBJ databases">
        <title>Draft genome sequence of Aduncisulcus paluster, a free-living microaerophilic Fornicata.</title>
        <authorList>
            <person name="Yuyama I."/>
            <person name="Kume K."/>
            <person name="Tamura T."/>
            <person name="Inagaki Y."/>
            <person name="Hashimoto T."/>
        </authorList>
    </citation>
    <scope>NUCLEOTIDE SEQUENCE</scope>
    <source>
        <strain evidence="1">NY0171</strain>
    </source>
</reference>
<keyword evidence="2" id="KW-1185">Reference proteome</keyword>
<evidence type="ECO:0000313" key="2">
    <source>
        <dbReference type="Proteomes" id="UP001057375"/>
    </source>
</evidence>
<gene>
    <name evidence="1" type="ORF">ADUPG1_009955</name>
</gene>